<dbReference type="GO" id="GO:0004930">
    <property type="term" value="F:G protein-coupled receptor activity"/>
    <property type="evidence" value="ECO:0007669"/>
    <property type="project" value="UniProtKB-KW"/>
</dbReference>
<dbReference type="SMART" id="SM01381">
    <property type="entry name" value="7TM_GPCR_Srsx"/>
    <property type="match status" value="1"/>
</dbReference>
<feature type="compositionally biased region" description="Polar residues" evidence="11">
    <location>
        <begin position="374"/>
        <end position="383"/>
    </location>
</feature>
<dbReference type="Pfam" id="PF00001">
    <property type="entry name" value="7tm_1"/>
    <property type="match status" value="1"/>
</dbReference>
<evidence type="ECO:0000256" key="10">
    <source>
        <dbReference type="ARBA" id="ARBA00023224"/>
    </source>
</evidence>
<keyword evidence="3 12" id="KW-0812">Transmembrane</keyword>
<feature type="transmembrane region" description="Helical" evidence="12">
    <location>
        <begin position="257"/>
        <end position="279"/>
    </location>
</feature>
<dbReference type="OrthoDB" id="2132067at2759"/>
<dbReference type="AlphaFoldDB" id="A0A8E6HPR5"/>
<reference evidence="14" key="1">
    <citation type="submission" date="2020-04" db="EMBL/GenBank/DDBJ databases">
        <title>Identification of kisspeptin-type receptor sequences in the starfish Asterias rubens.</title>
        <authorList>
            <person name="Semmens D.C."/>
            <person name="Elphick M.R."/>
        </authorList>
    </citation>
    <scope>NUCLEOTIDE SEQUENCE</scope>
</reference>
<evidence type="ECO:0000313" key="14">
    <source>
        <dbReference type="EMBL" id="QVN25221.1"/>
    </source>
</evidence>
<dbReference type="SUPFAM" id="SSF81321">
    <property type="entry name" value="Family A G protein-coupled receptor-like"/>
    <property type="match status" value="1"/>
</dbReference>
<keyword evidence="8 14" id="KW-0675">Receptor</keyword>
<keyword evidence="9" id="KW-0325">Glycoprotein</keyword>
<evidence type="ECO:0000259" key="13">
    <source>
        <dbReference type="PROSITE" id="PS50262"/>
    </source>
</evidence>
<evidence type="ECO:0000256" key="8">
    <source>
        <dbReference type="ARBA" id="ARBA00023170"/>
    </source>
</evidence>
<organism evidence="14">
    <name type="scientific">Asterias rubens</name>
    <name type="common">Common European starfish</name>
    <name type="synonym">Asterias vulgaris</name>
    <dbReference type="NCBI Taxonomy" id="7604"/>
    <lineage>
        <taxon>Eukaryota</taxon>
        <taxon>Metazoa</taxon>
        <taxon>Echinodermata</taxon>
        <taxon>Eleutherozoa</taxon>
        <taxon>Asterozoa</taxon>
        <taxon>Asteroidea</taxon>
        <taxon>Forcipulatacea</taxon>
        <taxon>Forcipulatida</taxon>
        <taxon>Asteriidae</taxon>
        <taxon>Asterias</taxon>
    </lineage>
</organism>
<evidence type="ECO:0000256" key="6">
    <source>
        <dbReference type="ARBA" id="ARBA00023136"/>
    </source>
</evidence>
<evidence type="ECO:0000256" key="1">
    <source>
        <dbReference type="ARBA" id="ARBA00004651"/>
    </source>
</evidence>
<evidence type="ECO:0000256" key="9">
    <source>
        <dbReference type="ARBA" id="ARBA00023180"/>
    </source>
</evidence>
<keyword evidence="2" id="KW-1003">Cell membrane</keyword>
<feature type="domain" description="G-protein coupled receptors family 1 profile" evidence="13">
    <location>
        <begin position="56"/>
        <end position="316"/>
    </location>
</feature>
<feature type="region of interest" description="Disordered" evidence="11">
    <location>
        <begin position="345"/>
        <end position="384"/>
    </location>
</feature>
<feature type="transmembrane region" description="Helical" evidence="12">
    <location>
        <begin position="299"/>
        <end position="319"/>
    </location>
</feature>
<dbReference type="InterPro" id="IPR017452">
    <property type="entry name" value="GPCR_Rhodpsn_7TM"/>
</dbReference>
<comment type="subcellular location">
    <subcellularLocation>
        <location evidence="1">Cell membrane</location>
        <topology evidence="1">Multi-pass membrane protein</topology>
    </subcellularLocation>
</comment>
<protein>
    <submittedName>
        <fullName evidence="14">Kisspeptin-type receptor 4</fullName>
    </submittedName>
</protein>
<feature type="transmembrane region" description="Helical" evidence="12">
    <location>
        <begin position="205"/>
        <end position="225"/>
    </location>
</feature>
<evidence type="ECO:0000256" key="3">
    <source>
        <dbReference type="ARBA" id="ARBA00022692"/>
    </source>
</evidence>
<dbReference type="InterPro" id="IPR000276">
    <property type="entry name" value="GPCR_Rhodpsn"/>
</dbReference>
<feature type="transmembrane region" description="Helical" evidence="12">
    <location>
        <begin position="156"/>
        <end position="178"/>
    </location>
</feature>
<evidence type="ECO:0000256" key="5">
    <source>
        <dbReference type="ARBA" id="ARBA00023040"/>
    </source>
</evidence>
<name>A0A8E6HPR5_ASTRU</name>
<evidence type="ECO:0000256" key="11">
    <source>
        <dbReference type="SAM" id="MobiDB-lite"/>
    </source>
</evidence>
<keyword evidence="4 12" id="KW-1133">Transmembrane helix</keyword>
<dbReference type="PROSITE" id="PS00237">
    <property type="entry name" value="G_PROTEIN_RECEP_F1_1"/>
    <property type="match status" value="1"/>
</dbReference>
<evidence type="ECO:0000256" key="2">
    <source>
        <dbReference type="ARBA" id="ARBA00022475"/>
    </source>
</evidence>
<accession>A0A8E6HPR5</accession>
<feature type="transmembrane region" description="Helical" evidence="12">
    <location>
        <begin position="77"/>
        <end position="96"/>
    </location>
</feature>
<feature type="transmembrane region" description="Helical" evidence="12">
    <location>
        <begin position="40"/>
        <end position="65"/>
    </location>
</feature>
<evidence type="ECO:0000256" key="4">
    <source>
        <dbReference type="ARBA" id="ARBA00022989"/>
    </source>
</evidence>
<dbReference type="PANTHER" id="PTHR45695">
    <property type="entry name" value="LEUCOKININ RECEPTOR-RELATED"/>
    <property type="match status" value="1"/>
</dbReference>
<evidence type="ECO:0000256" key="7">
    <source>
        <dbReference type="ARBA" id="ARBA00023157"/>
    </source>
</evidence>
<keyword evidence="6 12" id="KW-0472">Membrane</keyword>
<feature type="compositionally biased region" description="Polar residues" evidence="11">
    <location>
        <begin position="350"/>
        <end position="362"/>
    </location>
</feature>
<keyword evidence="5" id="KW-0297">G-protein coupled receptor</keyword>
<keyword evidence="10" id="KW-0807">Transducer</keyword>
<keyword evidence="7" id="KW-1015">Disulfide bond</keyword>
<feature type="transmembrane region" description="Helical" evidence="12">
    <location>
        <begin position="116"/>
        <end position="135"/>
    </location>
</feature>
<sequence>MTTTVATIFPLSTLGTNNDSVGNETFYQQPADLKPPHHALLMPILFGILMVVGIVGNTLVIFVILKMRQFKTVTNYYVVNLAVADILFLCICAPSTAAQYGSPSFLGGRFMCKMVYYMQSVSAQVTCLFLVAMSIDRFQAIVRPLKSLKTRTLHNAATISIVIWLFAVTVYIPLLVFFDTVDIPYNGGIILLCKEFWSKTWSELFSIWIFLFTYTLPLVVISICYSMMILNLWQRVVPTDALSGPANDRNLRQKRKITWMVLTVVIVFAVCWLPVHVIQIWMEFDVNFPYTMATLDFKAAGHALIYINSCANPFIYTFLGENFQKNFKKTFHCCFKKVRPTREGAGHVANTGTQQGSSSEQAGTRRKTGGGRTQMSTLTSSNVEAKGIEQIDNNHC</sequence>
<dbReference type="GO" id="GO:0005886">
    <property type="term" value="C:plasma membrane"/>
    <property type="evidence" value="ECO:0007669"/>
    <property type="project" value="UniProtKB-SubCell"/>
</dbReference>
<evidence type="ECO:0000256" key="12">
    <source>
        <dbReference type="SAM" id="Phobius"/>
    </source>
</evidence>
<proteinExistence type="evidence at transcript level"/>
<dbReference type="PROSITE" id="PS50262">
    <property type="entry name" value="G_PROTEIN_RECEP_F1_2"/>
    <property type="match status" value="1"/>
</dbReference>
<dbReference type="EMBL" id="MT358422">
    <property type="protein sequence ID" value="QVN25221.1"/>
    <property type="molecule type" value="mRNA"/>
</dbReference>
<dbReference type="PANTHER" id="PTHR45695:SF23">
    <property type="entry name" value="GALANIN-LIKE G-PROTEIN COUPLED RECEPTOR NPR-9"/>
    <property type="match status" value="1"/>
</dbReference>